<dbReference type="HAMAP" id="MF_00772">
    <property type="entry name" value="OGT"/>
    <property type="match status" value="1"/>
</dbReference>
<dbReference type="Proteomes" id="UP000274100">
    <property type="component" value="Chromosome"/>
</dbReference>
<feature type="domain" description="Methylguanine DNA methyltransferase ribonuclease-like" evidence="11">
    <location>
        <begin position="84"/>
        <end position="160"/>
    </location>
</feature>
<evidence type="ECO:0000313" key="13">
    <source>
        <dbReference type="Proteomes" id="UP000274100"/>
    </source>
</evidence>
<dbReference type="AlphaFoldDB" id="A0A448GUY1"/>
<evidence type="ECO:0000256" key="9">
    <source>
        <dbReference type="HAMAP-Rule" id="MF_00772"/>
    </source>
</evidence>
<evidence type="ECO:0000256" key="6">
    <source>
        <dbReference type="ARBA" id="ARBA00022763"/>
    </source>
</evidence>
<keyword evidence="7 9" id="KW-0234">DNA repair</keyword>
<accession>A0A448GUY1</accession>
<comment type="subcellular location">
    <subcellularLocation>
        <location evidence="9">Cytoplasm</location>
    </subcellularLocation>
</comment>
<evidence type="ECO:0000256" key="5">
    <source>
        <dbReference type="ARBA" id="ARBA00022679"/>
    </source>
</evidence>
<keyword evidence="3 9" id="KW-0963">Cytoplasm</keyword>
<dbReference type="PROSITE" id="PS00374">
    <property type="entry name" value="MGMT"/>
    <property type="match status" value="1"/>
</dbReference>
<comment type="catalytic activity">
    <reaction evidence="1 9">
        <text>a 4-O-methyl-thymidine in DNA + L-cysteinyl-[protein] = a thymidine in DNA + S-methyl-L-cysteinyl-[protein]</text>
        <dbReference type="Rhea" id="RHEA:53428"/>
        <dbReference type="Rhea" id="RHEA-COMP:10131"/>
        <dbReference type="Rhea" id="RHEA-COMP:10132"/>
        <dbReference type="Rhea" id="RHEA-COMP:13555"/>
        <dbReference type="Rhea" id="RHEA-COMP:13556"/>
        <dbReference type="ChEBI" id="CHEBI:29950"/>
        <dbReference type="ChEBI" id="CHEBI:82612"/>
        <dbReference type="ChEBI" id="CHEBI:137386"/>
        <dbReference type="ChEBI" id="CHEBI:137387"/>
        <dbReference type="EC" id="2.1.1.63"/>
    </reaction>
</comment>
<dbReference type="InterPro" id="IPR001497">
    <property type="entry name" value="MethylDNA_cys_MeTrfase_AS"/>
</dbReference>
<gene>
    <name evidence="12" type="primary">ogt_1</name>
    <name evidence="12" type="ORF">NCTC10297_00530</name>
</gene>
<comment type="function">
    <text evidence="9">Involved in the cellular defense against the biological effects of O6-methylguanine (O6-MeG) and O4-methylthymine (O4-MeT) in DNA. Repairs the methylated nucleobase in DNA by stoichiometrically transferring the methyl group to a cysteine residue in the enzyme. This is a suicide reaction: the enzyme is irreversibly inactivated.</text>
</comment>
<feature type="active site" description="Nucleophile; methyl group acceptor" evidence="9">
    <location>
        <position position="215"/>
    </location>
</feature>
<keyword evidence="5 9" id="KW-0808">Transferase</keyword>
<dbReference type="InterPro" id="IPR014048">
    <property type="entry name" value="MethylDNA_cys_MeTrfase_DNA-bd"/>
</dbReference>
<dbReference type="KEGG" id="mcun:NCTC10297_00530"/>
<feature type="domain" description="Methylated-DNA-[protein]-cysteine S-methyltransferase DNA binding" evidence="10">
    <location>
        <begin position="164"/>
        <end position="243"/>
    </location>
</feature>
<dbReference type="PANTHER" id="PTHR10815">
    <property type="entry name" value="METHYLATED-DNA--PROTEIN-CYSTEINE METHYLTRANSFERASE"/>
    <property type="match status" value="1"/>
</dbReference>
<organism evidence="12 13">
    <name type="scientific">Moraxella cuniculi</name>
    <dbReference type="NCBI Taxonomy" id="34061"/>
    <lineage>
        <taxon>Bacteria</taxon>
        <taxon>Pseudomonadati</taxon>
        <taxon>Pseudomonadota</taxon>
        <taxon>Gammaproteobacteria</taxon>
        <taxon>Moraxellales</taxon>
        <taxon>Moraxellaceae</taxon>
        <taxon>Moraxella</taxon>
    </lineage>
</organism>
<dbReference type="RefSeq" id="WP_126329885.1">
    <property type="nucleotide sequence ID" value="NZ_LR134343.1"/>
</dbReference>
<evidence type="ECO:0000256" key="2">
    <source>
        <dbReference type="ARBA" id="ARBA00008711"/>
    </source>
</evidence>
<dbReference type="Pfam" id="PF02870">
    <property type="entry name" value="Methyltransf_1N"/>
    <property type="match status" value="1"/>
</dbReference>
<proteinExistence type="inferred from homology"/>
<dbReference type="GO" id="GO:0005737">
    <property type="term" value="C:cytoplasm"/>
    <property type="evidence" value="ECO:0007669"/>
    <property type="project" value="UniProtKB-SubCell"/>
</dbReference>
<dbReference type="CDD" id="cd06445">
    <property type="entry name" value="ATase"/>
    <property type="match status" value="1"/>
</dbReference>
<evidence type="ECO:0000256" key="8">
    <source>
        <dbReference type="ARBA" id="ARBA00049348"/>
    </source>
</evidence>
<dbReference type="GO" id="GO:0032259">
    <property type="term" value="P:methylation"/>
    <property type="evidence" value="ECO:0007669"/>
    <property type="project" value="UniProtKB-KW"/>
</dbReference>
<evidence type="ECO:0000313" key="12">
    <source>
        <dbReference type="EMBL" id="VEG12602.1"/>
    </source>
</evidence>
<evidence type="ECO:0000256" key="4">
    <source>
        <dbReference type="ARBA" id="ARBA00022603"/>
    </source>
</evidence>
<dbReference type="SUPFAM" id="SSF53155">
    <property type="entry name" value="Methylated DNA-protein cysteine methyltransferase domain"/>
    <property type="match status" value="1"/>
</dbReference>
<comment type="catalytic activity">
    <reaction evidence="8 9">
        <text>a 6-O-methyl-2'-deoxyguanosine in DNA + L-cysteinyl-[protein] = S-methyl-L-cysteinyl-[protein] + a 2'-deoxyguanosine in DNA</text>
        <dbReference type="Rhea" id="RHEA:24000"/>
        <dbReference type="Rhea" id="RHEA-COMP:10131"/>
        <dbReference type="Rhea" id="RHEA-COMP:10132"/>
        <dbReference type="Rhea" id="RHEA-COMP:11367"/>
        <dbReference type="Rhea" id="RHEA-COMP:11368"/>
        <dbReference type="ChEBI" id="CHEBI:29950"/>
        <dbReference type="ChEBI" id="CHEBI:82612"/>
        <dbReference type="ChEBI" id="CHEBI:85445"/>
        <dbReference type="ChEBI" id="CHEBI:85448"/>
        <dbReference type="EC" id="2.1.1.63"/>
    </reaction>
</comment>
<dbReference type="EMBL" id="LR134343">
    <property type="protein sequence ID" value="VEG12602.1"/>
    <property type="molecule type" value="Genomic_DNA"/>
</dbReference>
<dbReference type="Gene3D" id="1.10.10.10">
    <property type="entry name" value="Winged helix-like DNA-binding domain superfamily/Winged helix DNA-binding domain"/>
    <property type="match status" value="1"/>
</dbReference>
<dbReference type="InterPro" id="IPR036388">
    <property type="entry name" value="WH-like_DNA-bd_sf"/>
</dbReference>
<dbReference type="GO" id="GO:0003908">
    <property type="term" value="F:methylated-DNA-[protein]-cysteine S-methyltransferase activity"/>
    <property type="evidence" value="ECO:0007669"/>
    <property type="project" value="UniProtKB-UniRule"/>
</dbReference>
<keyword evidence="6 9" id="KW-0227">DNA damage</keyword>
<comment type="miscellaneous">
    <text evidence="9">This enzyme catalyzes only one turnover and therefore is not strictly catalytic. According to one definition, an enzyme is a biocatalyst that acts repeatedly and over many reaction cycles.</text>
</comment>
<reference evidence="12 13" key="1">
    <citation type="submission" date="2018-12" db="EMBL/GenBank/DDBJ databases">
        <authorList>
            <consortium name="Pathogen Informatics"/>
        </authorList>
    </citation>
    <scope>NUCLEOTIDE SEQUENCE [LARGE SCALE GENOMIC DNA]</scope>
    <source>
        <strain evidence="12 13">NCTC10297</strain>
    </source>
</reference>
<dbReference type="Gene3D" id="3.30.160.70">
    <property type="entry name" value="Methylated DNA-protein cysteine methyltransferase domain"/>
    <property type="match status" value="1"/>
</dbReference>
<dbReference type="EC" id="2.1.1.63" evidence="9"/>
<dbReference type="InterPro" id="IPR008332">
    <property type="entry name" value="MethylG_MeTrfase_N"/>
</dbReference>
<evidence type="ECO:0000259" key="11">
    <source>
        <dbReference type="Pfam" id="PF02870"/>
    </source>
</evidence>
<keyword evidence="4 9" id="KW-0489">Methyltransferase</keyword>
<dbReference type="OrthoDB" id="9802228at2"/>
<evidence type="ECO:0000256" key="7">
    <source>
        <dbReference type="ARBA" id="ARBA00023204"/>
    </source>
</evidence>
<evidence type="ECO:0000259" key="10">
    <source>
        <dbReference type="Pfam" id="PF01035"/>
    </source>
</evidence>
<dbReference type="InterPro" id="IPR023546">
    <property type="entry name" value="MGMT"/>
</dbReference>
<dbReference type="NCBIfam" id="TIGR00589">
    <property type="entry name" value="ogt"/>
    <property type="match status" value="1"/>
</dbReference>
<evidence type="ECO:0000256" key="3">
    <source>
        <dbReference type="ARBA" id="ARBA00022490"/>
    </source>
</evidence>
<dbReference type="SUPFAM" id="SSF46767">
    <property type="entry name" value="Methylated DNA-protein cysteine methyltransferase, C-terminal domain"/>
    <property type="match status" value="1"/>
</dbReference>
<dbReference type="FunFam" id="1.10.10.10:FF:000214">
    <property type="entry name" value="Methylated-DNA--protein-cysteine methyltransferase"/>
    <property type="match status" value="1"/>
</dbReference>
<dbReference type="InterPro" id="IPR036217">
    <property type="entry name" value="MethylDNA_cys_MeTrfase_DNAb"/>
</dbReference>
<name>A0A448GUY1_9GAMM</name>
<dbReference type="Pfam" id="PF01035">
    <property type="entry name" value="DNA_binding_1"/>
    <property type="match status" value="1"/>
</dbReference>
<dbReference type="PANTHER" id="PTHR10815:SF5">
    <property type="entry name" value="METHYLATED-DNA--PROTEIN-CYSTEINE METHYLTRANSFERASE"/>
    <property type="match status" value="1"/>
</dbReference>
<sequence>MQIWDIVSSLPSQWKTIADWLVTQNNPPKSYSLFPFNSEAELLVFKKDFQKALGISLGKYVRLRRVDYLLHQINEKFKQALSANYIETPLGEMLAIFSEKGLCLLEFCDRKMLESELLALQKNLKANFIFQTTEQSIQLTQELSEYFAGERKNFSIPLDIIGTEFQKSVWQALLNIPYGSTSSYKLQAESMGKLSAIRAIAAANGRNQISIIIPCHRVIGSDGDLVGYGGGVDRKRALLKLEKTFN</sequence>
<dbReference type="InterPro" id="IPR036631">
    <property type="entry name" value="MGMT_N_sf"/>
</dbReference>
<evidence type="ECO:0000256" key="1">
    <source>
        <dbReference type="ARBA" id="ARBA00001286"/>
    </source>
</evidence>
<protein>
    <recommendedName>
        <fullName evidence="9">Methylated-DNA--protein-cysteine methyltransferase</fullName>
        <ecNumber evidence="9">2.1.1.63</ecNumber>
    </recommendedName>
    <alternativeName>
        <fullName evidence="9">6-O-methylguanine-DNA methyltransferase</fullName>
        <shortName evidence="9">MGMT</shortName>
    </alternativeName>
    <alternativeName>
        <fullName evidence="9">O-6-methylguanine-DNA-alkyltransferase</fullName>
    </alternativeName>
</protein>
<comment type="similarity">
    <text evidence="2 9">Belongs to the MGMT family.</text>
</comment>
<dbReference type="GO" id="GO:0006307">
    <property type="term" value="P:DNA alkylation repair"/>
    <property type="evidence" value="ECO:0007669"/>
    <property type="project" value="UniProtKB-UniRule"/>
</dbReference>